<dbReference type="InterPro" id="IPR042269">
    <property type="entry name" value="Ser_carbopepase_S28_SKS"/>
</dbReference>
<dbReference type="GeneID" id="110981416"/>
<name>A0A8B7YN25_ACAPL</name>
<evidence type="ECO:0000313" key="8">
    <source>
        <dbReference type="RefSeq" id="XP_022094668.1"/>
    </source>
</evidence>
<dbReference type="OrthoDB" id="2130629at2759"/>
<dbReference type="GO" id="GO:0006508">
    <property type="term" value="P:proteolysis"/>
    <property type="evidence" value="ECO:0007669"/>
    <property type="project" value="UniProtKB-KW"/>
</dbReference>
<dbReference type="AlphaFoldDB" id="A0A8B7YN25"/>
<evidence type="ECO:0000256" key="3">
    <source>
        <dbReference type="ARBA" id="ARBA00022729"/>
    </source>
</evidence>
<gene>
    <name evidence="8" type="primary">LOC110981416</name>
</gene>
<feature type="chain" id="PRO_5034473629" evidence="6">
    <location>
        <begin position="24"/>
        <end position="483"/>
    </location>
</feature>
<feature type="signal peptide" evidence="6">
    <location>
        <begin position="1"/>
        <end position="23"/>
    </location>
</feature>
<evidence type="ECO:0000256" key="2">
    <source>
        <dbReference type="ARBA" id="ARBA00022670"/>
    </source>
</evidence>
<protein>
    <submittedName>
        <fullName evidence="8">Dipeptidyl peptidase 2-like</fullName>
    </submittedName>
</protein>
<dbReference type="PANTHER" id="PTHR11010:SF107">
    <property type="entry name" value="DIPEPTIDYL PEPTIDASE 2"/>
    <property type="match status" value="1"/>
</dbReference>
<evidence type="ECO:0000256" key="6">
    <source>
        <dbReference type="SAM" id="SignalP"/>
    </source>
</evidence>
<dbReference type="InterPro" id="IPR029058">
    <property type="entry name" value="AB_hydrolase_fold"/>
</dbReference>
<accession>A0A8B7YN25</accession>
<keyword evidence="2" id="KW-0645">Protease</keyword>
<evidence type="ECO:0000313" key="7">
    <source>
        <dbReference type="Proteomes" id="UP000694845"/>
    </source>
</evidence>
<reference evidence="8" key="1">
    <citation type="submission" date="2025-08" db="UniProtKB">
        <authorList>
            <consortium name="RefSeq"/>
        </authorList>
    </citation>
    <scope>IDENTIFICATION</scope>
</reference>
<keyword evidence="5" id="KW-0325">Glycoprotein</keyword>
<dbReference type="Proteomes" id="UP000694845">
    <property type="component" value="Unplaced"/>
</dbReference>
<sequence>MFRSLGAVVFVWFVLTLWLSTSGASCTYDYETKYYDQIIDHFNFASHDNKTYKQRYLVSDKHWKVGKGPIFFYTGNEGPINMFLENTGFMYDIAPEFSALLIFAEHRFYGESLPFGNQSFTPENLGLLTVEQALADYAGLIVYLKESLKCPACRVVTFGGSYGGMLSAYMRFKYPNVVDGAIASSAPIYSVAGQGSQTYFFADVTKAFESVPSIGPDCVTTVKNAFIQMNKLADDGKEGLSNISSTFKLCKSLTSKSQIAHLQGWVRNAFTSMAMSNYPYATSFLGQLPAWPVNVSCGLIVKAQSSNPMQGLAEAAILFYNGTDGKLKCMDPDLEYIECADPTGCGLGNNAKAWDWQACTEITMPEGSNNVTDMFPALPLTEQIREAYCSQKWKVTPKPTWLNIIMWGKDIKAASNIVFCNGALDPWRDGGVLVNPDPADLDVCLIYEGAHHLDLRGENEADPIYVKNARKLHRRRISCWIKE</sequence>
<dbReference type="InterPro" id="IPR008758">
    <property type="entry name" value="Peptidase_S28"/>
</dbReference>
<keyword evidence="3 6" id="KW-0732">Signal</keyword>
<dbReference type="KEGG" id="aplc:110981416"/>
<evidence type="ECO:0000256" key="4">
    <source>
        <dbReference type="ARBA" id="ARBA00022801"/>
    </source>
</evidence>
<dbReference type="RefSeq" id="XP_022094668.1">
    <property type="nucleotide sequence ID" value="XM_022238976.1"/>
</dbReference>
<dbReference type="SUPFAM" id="SSF53474">
    <property type="entry name" value="alpha/beta-Hydrolases"/>
    <property type="match status" value="2"/>
</dbReference>
<dbReference type="GO" id="GO:0008239">
    <property type="term" value="F:dipeptidyl-peptidase activity"/>
    <property type="evidence" value="ECO:0007669"/>
    <property type="project" value="TreeGrafter"/>
</dbReference>
<dbReference type="PANTHER" id="PTHR11010">
    <property type="entry name" value="PROTEASE S28 PRO-X CARBOXYPEPTIDASE-RELATED"/>
    <property type="match status" value="1"/>
</dbReference>
<evidence type="ECO:0000256" key="1">
    <source>
        <dbReference type="ARBA" id="ARBA00011079"/>
    </source>
</evidence>
<dbReference type="GO" id="GO:0070008">
    <property type="term" value="F:serine-type exopeptidase activity"/>
    <property type="evidence" value="ECO:0007669"/>
    <property type="project" value="InterPro"/>
</dbReference>
<dbReference type="Gene3D" id="1.20.120.980">
    <property type="entry name" value="Serine carboxypeptidase S28, SKS domain"/>
    <property type="match status" value="1"/>
</dbReference>
<organism evidence="7 8">
    <name type="scientific">Acanthaster planci</name>
    <name type="common">Crown-of-thorns starfish</name>
    <dbReference type="NCBI Taxonomy" id="133434"/>
    <lineage>
        <taxon>Eukaryota</taxon>
        <taxon>Metazoa</taxon>
        <taxon>Echinodermata</taxon>
        <taxon>Eleutherozoa</taxon>
        <taxon>Asterozoa</taxon>
        <taxon>Asteroidea</taxon>
        <taxon>Valvatacea</taxon>
        <taxon>Valvatida</taxon>
        <taxon>Acanthasteridae</taxon>
        <taxon>Acanthaster</taxon>
    </lineage>
</organism>
<comment type="similarity">
    <text evidence="1">Belongs to the peptidase S28 family.</text>
</comment>
<dbReference type="OMA" id="ELYMPMS"/>
<dbReference type="Pfam" id="PF05577">
    <property type="entry name" value="Peptidase_S28"/>
    <property type="match status" value="1"/>
</dbReference>
<keyword evidence="7" id="KW-1185">Reference proteome</keyword>
<dbReference type="Gene3D" id="3.40.50.1820">
    <property type="entry name" value="alpha/beta hydrolase"/>
    <property type="match status" value="1"/>
</dbReference>
<evidence type="ECO:0000256" key="5">
    <source>
        <dbReference type="ARBA" id="ARBA00023180"/>
    </source>
</evidence>
<keyword evidence="4" id="KW-0378">Hydrolase</keyword>
<dbReference type="PROSITE" id="PS51257">
    <property type="entry name" value="PROKAR_LIPOPROTEIN"/>
    <property type="match status" value="1"/>
</dbReference>
<proteinExistence type="inferred from homology"/>